<sequence length="96" mass="10809">MNLGLAMAVQYILSDYLEQAMAEAIYDKLEDQTFVGKIPICQGVIAFGSTLKQCEQELRSTLEDWILLGIKLGHPLPIINNIDLNKEPQLEPMETM</sequence>
<evidence type="ECO:0008006" key="3">
    <source>
        <dbReference type="Google" id="ProtNLM"/>
    </source>
</evidence>
<gene>
    <name evidence="1" type="ORF">A19Y_4224</name>
</gene>
<evidence type="ECO:0000313" key="2">
    <source>
        <dbReference type="Proteomes" id="UP000027395"/>
    </source>
</evidence>
<reference evidence="1 2" key="1">
    <citation type="journal article" date="2014" name="Appl. Environ. Microbiol.">
        <title>Elucidation of insertion elements encoded on plasmids and in vitro construction of shuttle vectors from the toxic cyanobacterium Planktothrix.</title>
        <authorList>
            <person name="Christiansen G."/>
            <person name="Goesmann A."/>
            <person name="Kurmayer R."/>
        </authorList>
    </citation>
    <scope>NUCLEOTIDE SEQUENCE [LARGE SCALE GENOMIC DNA]</scope>
    <source>
        <strain evidence="1 2">NIVA-CYA 126/8</strain>
    </source>
</reference>
<dbReference type="EMBL" id="CM002803">
    <property type="protein sequence ID" value="KEI68912.1"/>
    <property type="molecule type" value="Genomic_DNA"/>
</dbReference>
<accession>A0A073CLZ1</accession>
<dbReference type="PATRIC" id="fig|388467.6.peg.4159"/>
<dbReference type="STRING" id="388467.A19Y_4224"/>
<name>A0A073CLZ1_PLAA1</name>
<keyword evidence="2" id="KW-1185">Reference proteome</keyword>
<proteinExistence type="predicted"/>
<dbReference type="Gene3D" id="3.30.160.250">
    <property type="match status" value="1"/>
</dbReference>
<organism evidence="1 2">
    <name type="scientific">Planktothrix agardhii (strain NIVA-CYA 126/8)</name>
    <dbReference type="NCBI Taxonomy" id="388467"/>
    <lineage>
        <taxon>Bacteria</taxon>
        <taxon>Bacillati</taxon>
        <taxon>Cyanobacteriota</taxon>
        <taxon>Cyanophyceae</taxon>
        <taxon>Oscillatoriophycideae</taxon>
        <taxon>Oscillatoriales</taxon>
        <taxon>Microcoleaceae</taxon>
        <taxon>Planktothrix</taxon>
    </lineage>
</organism>
<dbReference type="RefSeq" id="WP_227351280.1">
    <property type="nucleotide sequence ID" value="NZ_CM002803.1"/>
</dbReference>
<dbReference type="GeneID" id="77290269"/>
<dbReference type="InterPro" id="IPR035069">
    <property type="entry name" value="TTHA1013/TTHA0281-like"/>
</dbReference>
<dbReference type="AlphaFoldDB" id="A0A073CLZ1"/>
<evidence type="ECO:0000313" key="1">
    <source>
        <dbReference type="EMBL" id="KEI68912.1"/>
    </source>
</evidence>
<dbReference type="SUPFAM" id="SSF143100">
    <property type="entry name" value="TTHA1013/TTHA0281-like"/>
    <property type="match status" value="1"/>
</dbReference>
<dbReference type="Proteomes" id="UP000027395">
    <property type="component" value="Chromosome"/>
</dbReference>
<dbReference type="eggNOG" id="COG1598">
    <property type="taxonomic scope" value="Bacteria"/>
</dbReference>
<dbReference type="Pfam" id="PF21748">
    <property type="entry name" value="UPF0150"/>
    <property type="match status" value="1"/>
</dbReference>
<protein>
    <recommendedName>
        <fullName evidence="3">HicB-like antitoxin of toxin-antitoxin system domain-containing protein</fullName>
    </recommendedName>
</protein>
<dbReference type="HOGENOM" id="CLU_168720_0_0_3"/>
<dbReference type="InterPro" id="IPR049389">
    <property type="entry name" value="TTHA0281-like"/>
</dbReference>